<accession>A0A2P7RH02</accession>
<dbReference type="AlphaFoldDB" id="A0A2P7RH02"/>
<keyword evidence="3" id="KW-1185">Reference proteome</keyword>
<feature type="non-terminal residue" evidence="2">
    <location>
        <position position="1"/>
    </location>
</feature>
<reference evidence="2 3" key="1">
    <citation type="submission" date="2018-03" db="EMBL/GenBank/DDBJ databases">
        <title>The draft genome of Mesorhizobium soli JCM 19897.</title>
        <authorList>
            <person name="Li L."/>
            <person name="Liu L."/>
            <person name="Liang L."/>
            <person name="Wang T."/>
            <person name="Zhang X."/>
        </authorList>
    </citation>
    <scope>NUCLEOTIDE SEQUENCE [LARGE SCALE GENOMIC DNA]</scope>
    <source>
        <strain evidence="2 3">JCM 19897</strain>
    </source>
</reference>
<evidence type="ECO:0000313" key="3">
    <source>
        <dbReference type="Proteomes" id="UP000240653"/>
    </source>
</evidence>
<evidence type="ECO:0000313" key="2">
    <source>
        <dbReference type="EMBL" id="PSJ49491.1"/>
    </source>
</evidence>
<dbReference type="RefSeq" id="WP_146149026.1">
    <property type="nucleotide sequence ID" value="NZ_PXYL01000066.1"/>
</dbReference>
<proteinExistence type="predicted"/>
<dbReference type="PANTHER" id="PTHR33498:SF1">
    <property type="entry name" value="TRANSPOSASE FOR INSERTION SEQUENCE ELEMENT IS1557"/>
    <property type="match status" value="1"/>
</dbReference>
<evidence type="ECO:0000259" key="1">
    <source>
        <dbReference type="Pfam" id="PF01610"/>
    </source>
</evidence>
<dbReference type="Pfam" id="PF01610">
    <property type="entry name" value="DDE_Tnp_ISL3"/>
    <property type="match status" value="1"/>
</dbReference>
<dbReference type="OrthoDB" id="46712at2"/>
<protein>
    <submittedName>
        <fullName evidence="2">Transposase</fullName>
    </submittedName>
</protein>
<dbReference type="Proteomes" id="UP000240653">
    <property type="component" value="Unassembled WGS sequence"/>
</dbReference>
<feature type="domain" description="Transposase IS204/IS1001/IS1096/IS1165 DDE" evidence="1">
    <location>
        <begin position="128"/>
        <end position="245"/>
    </location>
</feature>
<organism evidence="2 3">
    <name type="scientific">Pseudaminobacter soli</name>
    <name type="common">ex Li et al. 2025</name>
    <dbReference type="NCBI Taxonomy" id="1295366"/>
    <lineage>
        <taxon>Bacteria</taxon>
        <taxon>Pseudomonadati</taxon>
        <taxon>Pseudomonadota</taxon>
        <taxon>Alphaproteobacteria</taxon>
        <taxon>Hyphomicrobiales</taxon>
        <taxon>Phyllobacteriaceae</taxon>
        <taxon>Pseudaminobacter</taxon>
    </lineage>
</organism>
<gene>
    <name evidence="2" type="ORF">C7I85_30250</name>
</gene>
<name>A0A2P7RH02_9HYPH</name>
<dbReference type="PANTHER" id="PTHR33498">
    <property type="entry name" value="TRANSPOSASE FOR INSERTION SEQUENCE ELEMENT IS1557"/>
    <property type="match status" value="1"/>
</dbReference>
<dbReference type="EMBL" id="PXYL01000066">
    <property type="protein sequence ID" value="PSJ49491.1"/>
    <property type="molecule type" value="Genomic_DNA"/>
</dbReference>
<dbReference type="InterPro" id="IPR047951">
    <property type="entry name" value="Transpos_ISL3"/>
</dbReference>
<sequence length="250" mass="28239">LTAAERLQYEGYLRREQTNAAIMALGKHGVAIKEIVRRTGHSRGLIRQVLRGQRNDVFRSRESSLEPYLEWLDGQWAAGKRNGTELWRRLRTQGFRGSRRVVSEWVTRRKRADKADAESLNRIPSARTIARLLTTSRDNLTKSETVTIAAIESGVPLLVTARDIIADFHLMIRRKAENELALWIDRARDSLVSSFGNGVAKDIQAVRAAIVSPWSNGQTEGQITKLKLVKRQMYGRGKLDLLQARLIGAT</sequence>
<comment type="caution">
    <text evidence="2">The sequence shown here is derived from an EMBL/GenBank/DDBJ whole genome shotgun (WGS) entry which is preliminary data.</text>
</comment>
<dbReference type="InterPro" id="IPR002560">
    <property type="entry name" value="Transposase_DDE"/>
</dbReference>